<feature type="non-terminal residue" evidence="2">
    <location>
        <position position="1"/>
    </location>
</feature>
<organism evidence="2 3">
    <name type="scientific">Amniculicola lignicola CBS 123094</name>
    <dbReference type="NCBI Taxonomy" id="1392246"/>
    <lineage>
        <taxon>Eukaryota</taxon>
        <taxon>Fungi</taxon>
        <taxon>Dikarya</taxon>
        <taxon>Ascomycota</taxon>
        <taxon>Pezizomycotina</taxon>
        <taxon>Dothideomycetes</taxon>
        <taxon>Pleosporomycetidae</taxon>
        <taxon>Pleosporales</taxon>
        <taxon>Amniculicolaceae</taxon>
        <taxon>Amniculicola</taxon>
    </lineage>
</organism>
<dbReference type="OrthoDB" id="3189033at2759"/>
<accession>A0A6A5WAM4</accession>
<dbReference type="EMBL" id="ML977628">
    <property type="protein sequence ID" value="KAF1996175.1"/>
    <property type="molecule type" value="Genomic_DNA"/>
</dbReference>
<dbReference type="Proteomes" id="UP000799779">
    <property type="component" value="Unassembled WGS sequence"/>
</dbReference>
<evidence type="ECO:0000256" key="1">
    <source>
        <dbReference type="SAM" id="MobiDB-lite"/>
    </source>
</evidence>
<evidence type="ECO:0000313" key="2">
    <source>
        <dbReference type="EMBL" id="KAF1996175.1"/>
    </source>
</evidence>
<gene>
    <name evidence="2" type="ORF">P154DRAFT_443884</name>
</gene>
<protein>
    <submittedName>
        <fullName evidence="2">Uncharacterized protein</fullName>
    </submittedName>
</protein>
<dbReference type="AlphaFoldDB" id="A0A6A5WAM4"/>
<keyword evidence="3" id="KW-1185">Reference proteome</keyword>
<proteinExistence type="predicted"/>
<sequence length="320" mass="35744">EPLRHTREPGKVTAYLIPFPKPRIKGVTPEDIPERFLVYTPPNPPLSKPAPGEKESGWHKTQRTWQEDVRKAAMSKATGTDTISSSASTPPTKPQPLSELTLVYPPSLALPPEKIRSEFVDSLLRTRESSRKDAIVASSLIPLAATIDAALIVTLGGLTEVSGVWAYTSIRGTLTSKKMTEGLALAEERDHKCKKGKAKKTAIDMRMQQSGYVEILRRYLELACVKKEFHMFPNIEEMAGDVNEAALLDAIGWQPTRRSGADLEMEFNNKVVEKLTAEQDEYWQRQEAQMDVKRLMKKGAAEWVTWCKALGKDPEAAMKK</sequence>
<evidence type="ECO:0000313" key="3">
    <source>
        <dbReference type="Proteomes" id="UP000799779"/>
    </source>
</evidence>
<feature type="compositionally biased region" description="Polar residues" evidence="1">
    <location>
        <begin position="77"/>
        <end position="90"/>
    </location>
</feature>
<feature type="region of interest" description="Disordered" evidence="1">
    <location>
        <begin position="35"/>
        <end position="99"/>
    </location>
</feature>
<name>A0A6A5WAM4_9PLEO</name>
<reference evidence="2" key="1">
    <citation type="journal article" date="2020" name="Stud. Mycol.">
        <title>101 Dothideomycetes genomes: a test case for predicting lifestyles and emergence of pathogens.</title>
        <authorList>
            <person name="Haridas S."/>
            <person name="Albert R."/>
            <person name="Binder M."/>
            <person name="Bloem J."/>
            <person name="Labutti K."/>
            <person name="Salamov A."/>
            <person name="Andreopoulos B."/>
            <person name="Baker S."/>
            <person name="Barry K."/>
            <person name="Bills G."/>
            <person name="Bluhm B."/>
            <person name="Cannon C."/>
            <person name="Castanera R."/>
            <person name="Culley D."/>
            <person name="Daum C."/>
            <person name="Ezra D."/>
            <person name="Gonzalez J."/>
            <person name="Henrissat B."/>
            <person name="Kuo A."/>
            <person name="Liang C."/>
            <person name="Lipzen A."/>
            <person name="Lutzoni F."/>
            <person name="Magnuson J."/>
            <person name="Mondo S."/>
            <person name="Nolan M."/>
            <person name="Ohm R."/>
            <person name="Pangilinan J."/>
            <person name="Park H.-J."/>
            <person name="Ramirez L."/>
            <person name="Alfaro M."/>
            <person name="Sun H."/>
            <person name="Tritt A."/>
            <person name="Yoshinaga Y."/>
            <person name="Zwiers L.-H."/>
            <person name="Turgeon B."/>
            <person name="Goodwin S."/>
            <person name="Spatafora J."/>
            <person name="Crous P."/>
            <person name="Grigoriev I."/>
        </authorList>
    </citation>
    <scope>NUCLEOTIDE SEQUENCE</scope>
    <source>
        <strain evidence="2">CBS 123094</strain>
    </source>
</reference>